<organism evidence="1">
    <name type="scientific">Arion vulgaris</name>
    <dbReference type="NCBI Taxonomy" id="1028688"/>
    <lineage>
        <taxon>Eukaryota</taxon>
        <taxon>Metazoa</taxon>
        <taxon>Spiralia</taxon>
        <taxon>Lophotrochozoa</taxon>
        <taxon>Mollusca</taxon>
        <taxon>Gastropoda</taxon>
        <taxon>Heterobranchia</taxon>
        <taxon>Euthyneura</taxon>
        <taxon>Panpulmonata</taxon>
        <taxon>Eupulmonata</taxon>
        <taxon>Stylommatophora</taxon>
        <taxon>Helicina</taxon>
        <taxon>Arionoidea</taxon>
        <taxon>Arionidae</taxon>
        <taxon>Arion</taxon>
    </lineage>
</organism>
<proteinExistence type="predicted"/>
<name>A0A0B7BCZ0_9EUPU</name>
<evidence type="ECO:0000313" key="1">
    <source>
        <dbReference type="EMBL" id="CEK89985.1"/>
    </source>
</evidence>
<reference evidence="1" key="1">
    <citation type="submission" date="2014-12" db="EMBL/GenBank/DDBJ databases">
        <title>Insight into the proteome of Arion vulgaris.</title>
        <authorList>
            <person name="Aradska J."/>
            <person name="Bulat T."/>
            <person name="Smidak R."/>
            <person name="Sarate P."/>
            <person name="Gangsoo J."/>
            <person name="Sialana F."/>
            <person name="Bilban M."/>
            <person name="Lubec G."/>
        </authorList>
    </citation>
    <scope>NUCLEOTIDE SEQUENCE</scope>
    <source>
        <tissue evidence="1">Skin</tissue>
    </source>
</reference>
<dbReference type="AlphaFoldDB" id="A0A0B7BCZ0"/>
<dbReference type="EMBL" id="HACG01043120">
    <property type="protein sequence ID" value="CEK89985.1"/>
    <property type="molecule type" value="Transcribed_RNA"/>
</dbReference>
<gene>
    <name evidence="1" type="primary">ORF173982</name>
</gene>
<sequence length="52" mass="6362">MFNPVPACHAYHRKLSSRIERRIEIKTHIKRKYKEVWRQQTHSKYPQDPSAD</sequence>
<protein>
    <submittedName>
        <fullName evidence="1">Uncharacterized protein</fullName>
    </submittedName>
</protein>
<accession>A0A0B7BCZ0</accession>